<organism evidence="2 3">
    <name type="scientific">Champsocephalus gunnari</name>
    <name type="common">Mackerel icefish</name>
    <dbReference type="NCBI Taxonomy" id="52237"/>
    <lineage>
        <taxon>Eukaryota</taxon>
        <taxon>Metazoa</taxon>
        <taxon>Chordata</taxon>
        <taxon>Craniata</taxon>
        <taxon>Vertebrata</taxon>
        <taxon>Euteleostomi</taxon>
        <taxon>Actinopterygii</taxon>
        <taxon>Neopterygii</taxon>
        <taxon>Teleostei</taxon>
        <taxon>Neoteleostei</taxon>
        <taxon>Acanthomorphata</taxon>
        <taxon>Eupercaria</taxon>
        <taxon>Perciformes</taxon>
        <taxon>Notothenioidei</taxon>
        <taxon>Channichthyidae</taxon>
        <taxon>Champsocephalus</taxon>
    </lineage>
</organism>
<feature type="region of interest" description="Disordered" evidence="1">
    <location>
        <begin position="57"/>
        <end position="77"/>
    </location>
</feature>
<name>A0AAN8HTR9_CHAGU</name>
<dbReference type="AlphaFoldDB" id="A0AAN8HTR9"/>
<comment type="caution">
    <text evidence="2">The sequence shown here is derived from an EMBL/GenBank/DDBJ whole genome shotgun (WGS) entry which is preliminary data.</text>
</comment>
<feature type="region of interest" description="Disordered" evidence="1">
    <location>
        <begin position="112"/>
        <end position="148"/>
    </location>
</feature>
<protein>
    <submittedName>
        <fullName evidence="2">Uncharacterized protein</fullName>
    </submittedName>
</protein>
<dbReference type="Proteomes" id="UP001331515">
    <property type="component" value="Unassembled WGS sequence"/>
</dbReference>
<reference evidence="2 3" key="1">
    <citation type="journal article" date="2023" name="Mol. Biol. Evol.">
        <title>Genomics of Secondarily Temperate Adaptation in the Only Non-Antarctic Icefish.</title>
        <authorList>
            <person name="Rivera-Colon A.G."/>
            <person name="Rayamajhi N."/>
            <person name="Minhas B.F."/>
            <person name="Madrigal G."/>
            <person name="Bilyk K.T."/>
            <person name="Yoon V."/>
            <person name="Hune M."/>
            <person name="Gregory S."/>
            <person name="Cheng C.H.C."/>
            <person name="Catchen J.M."/>
        </authorList>
    </citation>
    <scope>NUCLEOTIDE SEQUENCE [LARGE SCALE GENOMIC DNA]</scope>
    <source>
        <tissue evidence="2">White muscle</tissue>
    </source>
</reference>
<evidence type="ECO:0000313" key="3">
    <source>
        <dbReference type="Proteomes" id="UP001331515"/>
    </source>
</evidence>
<sequence length="148" mass="16830">MSEPSPDLWDPGRPEALHRVLQDVKSPCLQSALQDKEPELKRRKIDLIFKDVLKLKEEKEEEEEEEEEEEQCGGKHLLQIKKIQEEEEGPSTSSCSSCVKLRKRIVELEEELSQLRGGRGGPSNILHSGAPPPRAGPRRGLCRWDTLL</sequence>
<proteinExistence type="predicted"/>
<keyword evidence="3" id="KW-1185">Reference proteome</keyword>
<evidence type="ECO:0000313" key="2">
    <source>
        <dbReference type="EMBL" id="KAK5927277.1"/>
    </source>
</evidence>
<gene>
    <name evidence="2" type="ORF">CgunFtcFv8_012453</name>
</gene>
<accession>A0AAN8HTR9</accession>
<feature type="compositionally biased region" description="Acidic residues" evidence="1">
    <location>
        <begin position="59"/>
        <end position="71"/>
    </location>
</feature>
<evidence type="ECO:0000256" key="1">
    <source>
        <dbReference type="SAM" id="MobiDB-lite"/>
    </source>
</evidence>
<dbReference type="EMBL" id="JAURVH010001518">
    <property type="protein sequence ID" value="KAK5927277.1"/>
    <property type="molecule type" value="Genomic_DNA"/>
</dbReference>